<dbReference type="GO" id="GO:0000049">
    <property type="term" value="F:tRNA binding"/>
    <property type="evidence" value="ECO:0007669"/>
    <property type="project" value="TreeGrafter"/>
</dbReference>
<dbReference type="OrthoDB" id="207084at2759"/>
<dbReference type="Proteomes" id="UP000325440">
    <property type="component" value="Unassembled WGS sequence"/>
</dbReference>
<reference evidence="7 8" key="1">
    <citation type="submission" date="2019-08" db="EMBL/GenBank/DDBJ databases">
        <authorList>
            <person name="Alioto T."/>
            <person name="Alioto T."/>
            <person name="Gomez Garrido J."/>
        </authorList>
    </citation>
    <scope>NUCLEOTIDE SEQUENCE [LARGE SCALE GENOMIC DNA]</scope>
</reference>
<dbReference type="GO" id="GO:0043023">
    <property type="term" value="F:ribosomal large subunit binding"/>
    <property type="evidence" value="ECO:0007669"/>
    <property type="project" value="TreeGrafter"/>
</dbReference>
<dbReference type="InterPro" id="IPR051608">
    <property type="entry name" value="RQC_Subunit_NEMF"/>
</dbReference>
<accession>A0A5E4MFN1</accession>
<comment type="similarity">
    <text evidence="3">Belongs to the NEMF family.</text>
</comment>
<evidence type="ECO:0008006" key="9">
    <source>
        <dbReference type="Google" id="ProtNLM"/>
    </source>
</evidence>
<dbReference type="GO" id="GO:1990116">
    <property type="term" value="P:ribosome-associated ubiquitin-dependent protein catabolic process"/>
    <property type="evidence" value="ECO:0007669"/>
    <property type="project" value="TreeGrafter"/>
</dbReference>
<evidence type="ECO:0000256" key="6">
    <source>
        <dbReference type="ARBA" id="ARBA00023242"/>
    </source>
</evidence>
<sequence>MKTRFSTLDIMCVVNEIQKYRGMRLQRVYDIDHKTYLFKFQRNDEKCILLLESGVRLHVTNYEWTKNEAPSSFSMKLRKHLSNKRLENLSQMGFDRIIDLQFGVGEAEYHVILELYDKGNIILADKDYVMINILRPHTEDEKQKFFVKEIYPNNRPKIRLNVPNENELIEILQTAKPSTNLKKFIFSNIPICLDYSSCLLEHMLISGGFTMSTKIGIDFDINNTEDIQKLMNCFLIAEKFLDNISTLKEGFIIQKIEQQVLPDGTKKELYTNQEYHPFLYSQHSNLPSKMYESFNEAIDEFYSSLESQKYDVRCMQQVSI</sequence>
<organism evidence="7 8">
    <name type="scientific">Cinara cedri</name>
    <dbReference type="NCBI Taxonomy" id="506608"/>
    <lineage>
        <taxon>Eukaryota</taxon>
        <taxon>Metazoa</taxon>
        <taxon>Ecdysozoa</taxon>
        <taxon>Arthropoda</taxon>
        <taxon>Hexapoda</taxon>
        <taxon>Insecta</taxon>
        <taxon>Pterygota</taxon>
        <taxon>Neoptera</taxon>
        <taxon>Paraneoptera</taxon>
        <taxon>Hemiptera</taxon>
        <taxon>Sternorrhyncha</taxon>
        <taxon>Aphidomorpha</taxon>
        <taxon>Aphidoidea</taxon>
        <taxon>Aphididae</taxon>
        <taxon>Lachninae</taxon>
        <taxon>Cinara</taxon>
    </lineage>
</organism>
<keyword evidence="4" id="KW-0963">Cytoplasm</keyword>
<evidence type="ECO:0000256" key="2">
    <source>
        <dbReference type="ARBA" id="ARBA00004496"/>
    </source>
</evidence>
<dbReference type="Pfam" id="PF05833">
    <property type="entry name" value="NFACT_N"/>
    <property type="match status" value="1"/>
</dbReference>
<evidence type="ECO:0000256" key="1">
    <source>
        <dbReference type="ARBA" id="ARBA00004123"/>
    </source>
</evidence>
<dbReference type="AlphaFoldDB" id="A0A5E4MFN1"/>
<dbReference type="EMBL" id="CABPRJ010000584">
    <property type="protein sequence ID" value="VVC31101.1"/>
    <property type="molecule type" value="Genomic_DNA"/>
</dbReference>
<dbReference type="Gene3D" id="2.30.310.10">
    <property type="entry name" value="ibrinogen binding protein from staphylococcus aureus domain"/>
    <property type="match status" value="1"/>
</dbReference>
<evidence type="ECO:0000256" key="5">
    <source>
        <dbReference type="ARBA" id="ARBA00023054"/>
    </source>
</evidence>
<dbReference type="PANTHER" id="PTHR15239:SF6">
    <property type="entry name" value="RIBOSOME QUALITY CONTROL COMPLEX SUBUNIT NEMF"/>
    <property type="match status" value="1"/>
</dbReference>
<keyword evidence="8" id="KW-1185">Reference proteome</keyword>
<evidence type="ECO:0000313" key="7">
    <source>
        <dbReference type="EMBL" id="VVC31101.1"/>
    </source>
</evidence>
<dbReference type="GO" id="GO:0072344">
    <property type="term" value="P:rescue of stalled ribosome"/>
    <property type="evidence" value="ECO:0007669"/>
    <property type="project" value="TreeGrafter"/>
</dbReference>
<keyword evidence="5" id="KW-0175">Coiled coil</keyword>
<evidence type="ECO:0000256" key="4">
    <source>
        <dbReference type="ARBA" id="ARBA00022490"/>
    </source>
</evidence>
<dbReference type="PANTHER" id="PTHR15239">
    <property type="entry name" value="NUCLEAR EXPORT MEDIATOR FACTOR NEMF"/>
    <property type="match status" value="1"/>
</dbReference>
<proteinExistence type="inferred from homology"/>
<dbReference type="GO" id="GO:1990112">
    <property type="term" value="C:RQC complex"/>
    <property type="evidence" value="ECO:0007669"/>
    <property type="project" value="TreeGrafter"/>
</dbReference>
<evidence type="ECO:0000313" key="8">
    <source>
        <dbReference type="Proteomes" id="UP000325440"/>
    </source>
</evidence>
<protein>
    <recommendedName>
        <fullName evidence="9">Nuclear export mediator factor NEMF</fullName>
    </recommendedName>
</protein>
<dbReference type="FunFam" id="2.30.310.10:FF:000001">
    <property type="entry name" value="Nuclear export mediator factor Nemf"/>
    <property type="match status" value="1"/>
</dbReference>
<comment type="subcellular location">
    <subcellularLocation>
        <location evidence="2">Cytoplasm</location>
    </subcellularLocation>
    <subcellularLocation>
        <location evidence="1">Nucleus</location>
    </subcellularLocation>
</comment>
<evidence type="ECO:0000256" key="3">
    <source>
        <dbReference type="ARBA" id="ARBA00008318"/>
    </source>
</evidence>
<keyword evidence="6" id="KW-0539">Nucleus</keyword>
<gene>
    <name evidence="7" type="ORF">CINCED_3A003940</name>
</gene>
<dbReference type="GO" id="GO:0005737">
    <property type="term" value="C:cytoplasm"/>
    <property type="evidence" value="ECO:0007669"/>
    <property type="project" value="UniProtKB-SubCell"/>
</dbReference>
<name>A0A5E4MFN1_9HEMI</name>
<dbReference type="GO" id="GO:0005634">
    <property type="term" value="C:nucleus"/>
    <property type="evidence" value="ECO:0007669"/>
    <property type="project" value="UniProtKB-SubCell"/>
</dbReference>